<evidence type="ECO:0000313" key="12">
    <source>
        <dbReference type="Proteomes" id="UP000462922"/>
    </source>
</evidence>
<dbReference type="EMBL" id="WCIF01000064">
    <property type="protein sequence ID" value="KAB5429094.1"/>
    <property type="molecule type" value="Genomic_DNA"/>
</dbReference>
<dbReference type="RefSeq" id="WP_008670786.1">
    <property type="nucleotide sequence ID" value="NZ_CACRTA010000052.1"/>
</dbReference>
<protein>
    <submittedName>
        <fullName evidence="9">RagB/SusD family nutrient uptake outer membrane protein</fullName>
    </submittedName>
</protein>
<keyword evidence="4" id="KW-0472">Membrane</keyword>
<comment type="similarity">
    <text evidence="2">Belongs to the SusD family.</text>
</comment>
<dbReference type="InterPro" id="IPR011990">
    <property type="entry name" value="TPR-like_helical_dom_sf"/>
</dbReference>
<feature type="signal peptide" evidence="6">
    <location>
        <begin position="1"/>
        <end position="20"/>
    </location>
</feature>
<evidence type="ECO:0000256" key="2">
    <source>
        <dbReference type="ARBA" id="ARBA00006275"/>
    </source>
</evidence>
<sequence length="660" mass="75081">MKKIAKYTAIAALAIGFAGCNDSFLDKAPTTTISEVTAFESYKSTQAYMWPCYAILYNTTIATSPNDHGYASVYNGDRNAGYFSNRTPGGYNAYAFQTVAPSSSGNGWDFGWIYHINIMLKGLETSSMPTAEKEHWQAVGYFFHAFWYMELINRFGDVPWIDKVLNPDTDEPYGPRTPRDEVANNILTRLKWAEEHIGNFEEQDGRNAINQACVQMALSRFTLREGTWRKYHGLNDADKYLTECVRVSKELINKYPELYTGTDGQPAAGYGELWTSPSLANVPGVILYREYKTDFLTSMFNFRERNDQAVYQLSQDMADMYLTKNGLPITNAQNTQYKGASKDIYDIFTDRDPRMYHTVTPPYSVIQGGTDKPAENPNCSWGYDTRDPKYRKFIDIMGADVTVANPGKAGQMKRLPISNWNAGNLIKKMPNLRGDNGPCSTASGYYLWKNYNGWELSNNNSAMCDSDKPIFKVEEAILNYAEAACELGQFDQAAADISINRLRKRAGVADMEVAKIDASFDPNRDKGNNPHWSGEMPDYEVEPLLWEIRRERIVELMGEGFGFYDVRRWAKAPYFINRQEKGMWWSMDDPLYTANTNGILNTKTGLKDETLREGYIYVQPSPKVEGKGWIDKYYLYCVPTEQLLLNKNLTQNPGWPTVNE</sequence>
<keyword evidence="3 6" id="KW-0732">Signal</keyword>
<gene>
    <name evidence="9" type="ORF">F9Z94_22805</name>
    <name evidence="10" type="ORF">GAY76_19110</name>
</gene>
<dbReference type="InterPro" id="IPR012944">
    <property type="entry name" value="SusD_RagB_dom"/>
</dbReference>
<dbReference type="Gene3D" id="1.25.40.390">
    <property type="match status" value="1"/>
</dbReference>
<dbReference type="InterPro" id="IPR033985">
    <property type="entry name" value="SusD-like_N"/>
</dbReference>
<feature type="domain" description="RagB/SusD" evidence="7">
    <location>
        <begin position="309"/>
        <end position="655"/>
    </location>
</feature>
<evidence type="ECO:0000256" key="4">
    <source>
        <dbReference type="ARBA" id="ARBA00023136"/>
    </source>
</evidence>
<reference evidence="10 12" key="1">
    <citation type="journal article" date="2019" name="Nat. Med.">
        <title>A library of human gut bacterial isolates paired with longitudinal multiomics data enables mechanistic microbiome research.</title>
        <authorList>
            <person name="Poyet M."/>
            <person name="Groussin M."/>
            <person name="Gibbons S.M."/>
            <person name="Avila-Pacheco J."/>
            <person name="Jiang X."/>
            <person name="Kearney S.M."/>
            <person name="Perrotta A.R."/>
            <person name="Berdy B."/>
            <person name="Zhao S."/>
            <person name="Lieberman T.D."/>
            <person name="Swanson P.K."/>
            <person name="Smith M."/>
            <person name="Roesemann S."/>
            <person name="Alexander J.E."/>
            <person name="Rich S.A."/>
            <person name="Livny J."/>
            <person name="Vlamakis H."/>
            <person name="Clish C."/>
            <person name="Bullock K."/>
            <person name="Deik A."/>
            <person name="Scott J."/>
            <person name="Pierce K.A."/>
            <person name="Xavier R.J."/>
            <person name="Alm E.J."/>
        </authorList>
    </citation>
    <scope>NUCLEOTIDE SEQUENCE [LARGE SCALE GENOMIC DNA]</scope>
    <source>
        <strain evidence="10 12">BIOML-A110</strain>
    </source>
</reference>
<dbReference type="PROSITE" id="PS51257">
    <property type="entry name" value="PROKAR_LIPOPROTEIN"/>
    <property type="match status" value="1"/>
</dbReference>
<evidence type="ECO:0000259" key="7">
    <source>
        <dbReference type="Pfam" id="PF07980"/>
    </source>
</evidence>
<evidence type="ECO:0000256" key="6">
    <source>
        <dbReference type="SAM" id="SignalP"/>
    </source>
</evidence>
<evidence type="ECO:0000256" key="1">
    <source>
        <dbReference type="ARBA" id="ARBA00004442"/>
    </source>
</evidence>
<dbReference type="AlphaFoldDB" id="A0A413RS98"/>
<name>A0A413RS98_PHOVU</name>
<comment type="caution">
    <text evidence="9">The sequence shown here is derived from an EMBL/GenBank/DDBJ whole genome shotgun (WGS) entry which is preliminary data.</text>
</comment>
<evidence type="ECO:0000313" key="11">
    <source>
        <dbReference type="Proteomes" id="UP000462885"/>
    </source>
</evidence>
<evidence type="ECO:0000256" key="5">
    <source>
        <dbReference type="ARBA" id="ARBA00023237"/>
    </source>
</evidence>
<organism evidence="9 11">
    <name type="scientific">Phocaeicola vulgatus</name>
    <name type="common">Bacteroides vulgatus</name>
    <dbReference type="NCBI Taxonomy" id="821"/>
    <lineage>
        <taxon>Bacteria</taxon>
        <taxon>Pseudomonadati</taxon>
        <taxon>Bacteroidota</taxon>
        <taxon>Bacteroidia</taxon>
        <taxon>Bacteroidales</taxon>
        <taxon>Bacteroidaceae</taxon>
        <taxon>Phocaeicola</taxon>
    </lineage>
</organism>
<evidence type="ECO:0000259" key="8">
    <source>
        <dbReference type="Pfam" id="PF14322"/>
    </source>
</evidence>
<proteinExistence type="inferred from homology"/>
<dbReference type="Proteomes" id="UP000462922">
    <property type="component" value="Unassembled WGS sequence"/>
</dbReference>
<reference evidence="9 11" key="2">
    <citation type="submission" date="2019-10" db="EMBL/GenBank/DDBJ databases">
        <title>Genome Sequence and Assembly of iSURF_14.</title>
        <authorList>
            <person name="Wucher B.R."/>
            <person name="Ruoff K.L."/>
            <person name="Price C.E."/>
            <person name="Valls R.R."/>
            <person name="O'Toole G.A."/>
        </authorList>
    </citation>
    <scope>NUCLEOTIDE SEQUENCE [LARGE SCALE GENOMIC DNA]</scope>
    <source>
        <strain evidence="9 11">ANK132K_3B</strain>
    </source>
</reference>
<dbReference type="SUPFAM" id="SSF48452">
    <property type="entry name" value="TPR-like"/>
    <property type="match status" value="1"/>
</dbReference>
<evidence type="ECO:0000313" key="9">
    <source>
        <dbReference type="EMBL" id="KAB5429094.1"/>
    </source>
</evidence>
<comment type="subcellular location">
    <subcellularLocation>
        <location evidence="1">Cell outer membrane</location>
    </subcellularLocation>
</comment>
<evidence type="ECO:0000256" key="3">
    <source>
        <dbReference type="ARBA" id="ARBA00022729"/>
    </source>
</evidence>
<dbReference type="Pfam" id="PF14322">
    <property type="entry name" value="SusD-like_3"/>
    <property type="match status" value="1"/>
</dbReference>
<feature type="domain" description="SusD-like N-terminal" evidence="8">
    <location>
        <begin position="112"/>
        <end position="223"/>
    </location>
</feature>
<dbReference type="Pfam" id="PF07980">
    <property type="entry name" value="SusD_RagB"/>
    <property type="match status" value="1"/>
</dbReference>
<dbReference type="GO" id="GO:0009279">
    <property type="term" value="C:cell outer membrane"/>
    <property type="evidence" value="ECO:0007669"/>
    <property type="project" value="UniProtKB-SubCell"/>
</dbReference>
<dbReference type="Proteomes" id="UP000462885">
    <property type="component" value="Unassembled WGS sequence"/>
</dbReference>
<feature type="chain" id="PRO_5041089820" evidence="6">
    <location>
        <begin position="21"/>
        <end position="660"/>
    </location>
</feature>
<evidence type="ECO:0000313" key="10">
    <source>
        <dbReference type="EMBL" id="KAB6568440.1"/>
    </source>
</evidence>
<accession>A0A413RS98</accession>
<keyword evidence="5" id="KW-0998">Cell outer membrane</keyword>
<dbReference type="EMBL" id="WDAX01000059">
    <property type="protein sequence ID" value="KAB6568440.1"/>
    <property type="molecule type" value="Genomic_DNA"/>
</dbReference>